<organism evidence="15 16">
    <name type="scientific">Nocardiopsis algeriensis</name>
    <dbReference type="NCBI Taxonomy" id="1478215"/>
    <lineage>
        <taxon>Bacteria</taxon>
        <taxon>Bacillati</taxon>
        <taxon>Actinomycetota</taxon>
        <taxon>Actinomycetes</taxon>
        <taxon>Streptosporangiales</taxon>
        <taxon>Nocardiopsidaceae</taxon>
        <taxon>Nocardiopsis</taxon>
    </lineage>
</organism>
<dbReference type="GO" id="GO:0004729">
    <property type="term" value="F:oxygen-dependent protoporphyrinogen oxidase activity"/>
    <property type="evidence" value="ECO:0007669"/>
    <property type="project" value="UniProtKB-UniRule"/>
</dbReference>
<evidence type="ECO:0000256" key="7">
    <source>
        <dbReference type="ARBA" id="ARBA00019046"/>
    </source>
</evidence>
<dbReference type="InterPro" id="IPR050464">
    <property type="entry name" value="Zeta_carotene_desat/Oxidored"/>
</dbReference>
<evidence type="ECO:0000256" key="12">
    <source>
        <dbReference type="RuleBase" id="RU364052"/>
    </source>
</evidence>
<reference evidence="15 16" key="1">
    <citation type="submission" date="2020-08" db="EMBL/GenBank/DDBJ databases">
        <title>Genomic Encyclopedia of Type Strains, Phase III (KMG-III): the genomes of soil and plant-associated and newly described type strains.</title>
        <authorList>
            <person name="Whitman W."/>
        </authorList>
    </citation>
    <scope>NUCLEOTIDE SEQUENCE [LARGE SCALE GENOMIC DNA]</scope>
    <source>
        <strain evidence="15 16">CECT 8712</strain>
    </source>
</reference>
<evidence type="ECO:0000256" key="11">
    <source>
        <dbReference type="ARBA" id="ARBA00023133"/>
    </source>
</evidence>
<feature type="domain" description="Amine oxidase" evidence="14">
    <location>
        <begin position="14"/>
        <end position="461"/>
    </location>
</feature>
<feature type="region of interest" description="Disordered" evidence="13">
    <location>
        <begin position="468"/>
        <end position="487"/>
    </location>
</feature>
<dbReference type="PANTHER" id="PTHR42923">
    <property type="entry name" value="PROTOPORPHYRINOGEN OXIDASE"/>
    <property type="match status" value="1"/>
</dbReference>
<evidence type="ECO:0000256" key="6">
    <source>
        <dbReference type="ARBA" id="ARBA00012402"/>
    </source>
</evidence>
<dbReference type="SUPFAM" id="SSF54373">
    <property type="entry name" value="FAD-linked reductases, C-terminal domain"/>
    <property type="match status" value="1"/>
</dbReference>
<evidence type="ECO:0000313" key="15">
    <source>
        <dbReference type="EMBL" id="MBB6119623.1"/>
    </source>
</evidence>
<dbReference type="Proteomes" id="UP000536604">
    <property type="component" value="Unassembled WGS sequence"/>
</dbReference>
<proteinExistence type="inferred from homology"/>
<comment type="function">
    <text evidence="3 12">Involved in coproporphyrin-dependent heme b biosynthesis. Catalyzes the oxidation of coproporphyrinogen III to coproporphyrin III.</text>
</comment>
<dbReference type="Gene3D" id="1.10.3110.10">
    <property type="entry name" value="protoporphyrinogen ix oxidase, domain 3"/>
    <property type="match status" value="1"/>
</dbReference>
<evidence type="ECO:0000256" key="9">
    <source>
        <dbReference type="ARBA" id="ARBA00022827"/>
    </source>
</evidence>
<comment type="similarity">
    <text evidence="5 12">Belongs to the protoporphyrinogen/coproporphyrinogen oxidase family. Coproporphyrinogen III oxidase subfamily.</text>
</comment>
<comment type="pathway">
    <text evidence="4 12">Porphyrin-containing compound metabolism; protoheme biosynthesis.</text>
</comment>
<dbReference type="InterPro" id="IPR004572">
    <property type="entry name" value="Protoporphyrinogen_oxidase"/>
</dbReference>
<dbReference type="SUPFAM" id="SSF51905">
    <property type="entry name" value="FAD/NAD(P)-binding domain"/>
    <property type="match status" value="1"/>
</dbReference>
<dbReference type="EC" id="1.3.3.15" evidence="6 12"/>
<evidence type="ECO:0000313" key="16">
    <source>
        <dbReference type="Proteomes" id="UP000536604"/>
    </source>
</evidence>
<sequence length="487" mass="50226">MPEAPHVVVVGGGISGLTAALRLDALGAAVTVVEAADTPGGKMQASPVAGVPVDSGAESVLARRPEALGLISELGLEERVVHPGPGSASVYSRGRIRSLPQGQLMGVPGDLAALARSGVLSPAGTLRAALDLVWPRTPVRGDLPVASYIGIRMGRQVVERLVEPLLGGVYAGRADLLSLDATLPQIAPMARRDRSLMRAVRASLEKGTPAKGKGPVFASLRGGIASLPLALAERLGGRVRTGTRVLSLERRPQGWRVRTDGGPLEADAVLLACPAPEAARLLSEHVPEAARELGGIEYASMALVTFALPASAFPEPPSGTGFLVPAGEGLTVKAATFSSNKWPWLGEELARTAPGQDLVLLRCSIGRHGESGVLERSDEDLAAVALADLATVTGLSGSPVETRVTRWTDGLPQYAVGHTGRVERVRTALTRHPGLGVCGAAYGGVGIPACIADAGREAERLADALRTDIHPGRGDGADGHDQQGVNP</sequence>
<keyword evidence="10 12" id="KW-0560">Oxidoreductase</keyword>
<dbReference type="RefSeq" id="WP_184289814.1">
    <property type="nucleotide sequence ID" value="NZ_JACHJO010000004.1"/>
</dbReference>
<evidence type="ECO:0000256" key="13">
    <source>
        <dbReference type="SAM" id="MobiDB-lite"/>
    </source>
</evidence>
<dbReference type="Pfam" id="PF01593">
    <property type="entry name" value="Amino_oxidase"/>
    <property type="match status" value="1"/>
</dbReference>
<evidence type="ECO:0000256" key="10">
    <source>
        <dbReference type="ARBA" id="ARBA00023002"/>
    </source>
</evidence>
<evidence type="ECO:0000256" key="2">
    <source>
        <dbReference type="ARBA" id="ARBA00001974"/>
    </source>
</evidence>
<comment type="caution">
    <text evidence="15">The sequence shown here is derived from an EMBL/GenBank/DDBJ whole genome shotgun (WGS) entry which is preliminary data.</text>
</comment>
<dbReference type="PANTHER" id="PTHR42923:SF3">
    <property type="entry name" value="PROTOPORPHYRINOGEN OXIDASE"/>
    <property type="match status" value="1"/>
</dbReference>
<gene>
    <name evidence="15" type="ORF">FHS13_001572</name>
</gene>
<evidence type="ECO:0000259" key="14">
    <source>
        <dbReference type="Pfam" id="PF01593"/>
    </source>
</evidence>
<protein>
    <recommendedName>
        <fullName evidence="7 12">Coproporphyrinogen III oxidase</fullName>
        <ecNumber evidence="6 12">1.3.3.15</ecNumber>
    </recommendedName>
</protein>
<dbReference type="GO" id="GO:0005737">
    <property type="term" value="C:cytoplasm"/>
    <property type="evidence" value="ECO:0007669"/>
    <property type="project" value="UniProtKB-SubCell"/>
</dbReference>
<dbReference type="UniPathway" id="UPA00252"/>
<feature type="compositionally biased region" description="Basic and acidic residues" evidence="13">
    <location>
        <begin position="468"/>
        <end position="481"/>
    </location>
</feature>
<dbReference type="GO" id="GO:0006783">
    <property type="term" value="P:heme biosynthetic process"/>
    <property type="evidence" value="ECO:0007669"/>
    <property type="project" value="UniProtKB-UniRule"/>
</dbReference>
<dbReference type="AlphaFoldDB" id="A0A841ILU1"/>
<dbReference type="NCBIfam" id="TIGR00562">
    <property type="entry name" value="proto_IX_ox"/>
    <property type="match status" value="1"/>
</dbReference>
<evidence type="ECO:0000256" key="1">
    <source>
        <dbReference type="ARBA" id="ARBA00001755"/>
    </source>
</evidence>
<dbReference type="Gene3D" id="3.50.50.60">
    <property type="entry name" value="FAD/NAD(P)-binding domain"/>
    <property type="match status" value="1"/>
</dbReference>
<accession>A0A841ILU1</accession>
<evidence type="ECO:0000256" key="3">
    <source>
        <dbReference type="ARBA" id="ARBA00002185"/>
    </source>
</evidence>
<dbReference type="EMBL" id="JACHJO010000004">
    <property type="protein sequence ID" value="MBB6119623.1"/>
    <property type="molecule type" value="Genomic_DNA"/>
</dbReference>
<dbReference type="InterPro" id="IPR036188">
    <property type="entry name" value="FAD/NAD-bd_sf"/>
</dbReference>
<keyword evidence="12" id="KW-0963">Cytoplasm</keyword>
<dbReference type="Gene3D" id="3.90.660.20">
    <property type="entry name" value="Protoporphyrinogen oxidase, mitochondrial, domain 2"/>
    <property type="match status" value="1"/>
</dbReference>
<keyword evidence="8 12" id="KW-0285">Flavoprotein</keyword>
<evidence type="ECO:0000256" key="5">
    <source>
        <dbReference type="ARBA" id="ARBA00008310"/>
    </source>
</evidence>
<keyword evidence="16" id="KW-1185">Reference proteome</keyword>
<name>A0A841ILU1_9ACTN</name>
<evidence type="ECO:0000256" key="4">
    <source>
        <dbReference type="ARBA" id="ARBA00004744"/>
    </source>
</evidence>
<comment type="subcellular location">
    <subcellularLocation>
        <location evidence="12">Cytoplasm</location>
    </subcellularLocation>
</comment>
<dbReference type="InterPro" id="IPR002937">
    <property type="entry name" value="Amino_oxidase"/>
</dbReference>
<keyword evidence="9 12" id="KW-0274">FAD</keyword>
<comment type="cofactor">
    <cofactor evidence="2 12">
        <name>FAD</name>
        <dbReference type="ChEBI" id="CHEBI:57692"/>
    </cofactor>
</comment>
<evidence type="ECO:0000256" key="8">
    <source>
        <dbReference type="ARBA" id="ARBA00022630"/>
    </source>
</evidence>
<keyword evidence="11 12" id="KW-0350">Heme biosynthesis</keyword>
<comment type="catalytic activity">
    <reaction evidence="1">
        <text>coproporphyrinogen III + 3 O2 = coproporphyrin III + 3 H2O2</text>
        <dbReference type="Rhea" id="RHEA:43436"/>
        <dbReference type="ChEBI" id="CHEBI:15379"/>
        <dbReference type="ChEBI" id="CHEBI:16240"/>
        <dbReference type="ChEBI" id="CHEBI:57309"/>
        <dbReference type="ChEBI" id="CHEBI:131725"/>
        <dbReference type="EC" id="1.3.3.15"/>
    </reaction>
    <physiologicalReaction direction="left-to-right" evidence="1">
        <dbReference type="Rhea" id="RHEA:43437"/>
    </physiologicalReaction>
</comment>